<feature type="transmembrane region" description="Helical" evidence="1">
    <location>
        <begin position="68"/>
        <end position="86"/>
    </location>
</feature>
<keyword evidence="1" id="KW-0472">Membrane</keyword>
<proteinExistence type="predicted"/>
<gene>
    <name evidence="2" type="ORF">EX30DRAFT_116864</name>
</gene>
<dbReference type="AlphaFoldDB" id="A0A4S2MRZ5"/>
<sequence>MGVLLYIWFLVLVFVCFDTWVYHHPSHRVIMGMEGYRGYRSGATTDSSILLFHGSYAFNAGVGLCFRFWLLVLFVLRFVFCCRLYFASSYQWYFGYDSRRGFRRRSFRV</sequence>
<evidence type="ECO:0000313" key="2">
    <source>
        <dbReference type="EMBL" id="TGZ79109.1"/>
    </source>
</evidence>
<dbReference type="Proteomes" id="UP000298138">
    <property type="component" value="Unassembled WGS sequence"/>
</dbReference>
<accession>A0A4S2MRZ5</accession>
<keyword evidence="1" id="KW-0812">Transmembrane</keyword>
<name>A0A4S2MRZ5_9PEZI</name>
<dbReference type="EMBL" id="ML220134">
    <property type="protein sequence ID" value="TGZ79109.1"/>
    <property type="molecule type" value="Genomic_DNA"/>
</dbReference>
<dbReference type="InParanoid" id="A0A4S2MRZ5"/>
<protein>
    <submittedName>
        <fullName evidence="2">Uncharacterized protein</fullName>
    </submittedName>
</protein>
<keyword evidence="1" id="KW-1133">Transmembrane helix</keyword>
<feature type="transmembrane region" description="Helical" evidence="1">
    <location>
        <begin position="6"/>
        <end position="22"/>
    </location>
</feature>
<organism evidence="2 3">
    <name type="scientific">Ascodesmis nigricans</name>
    <dbReference type="NCBI Taxonomy" id="341454"/>
    <lineage>
        <taxon>Eukaryota</taxon>
        <taxon>Fungi</taxon>
        <taxon>Dikarya</taxon>
        <taxon>Ascomycota</taxon>
        <taxon>Pezizomycotina</taxon>
        <taxon>Pezizomycetes</taxon>
        <taxon>Pezizales</taxon>
        <taxon>Ascodesmidaceae</taxon>
        <taxon>Ascodesmis</taxon>
    </lineage>
</organism>
<keyword evidence="3" id="KW-1185">Reference proteome</keyword>
<evidence type="ECO:0000256" key="1">
    <source>
        <dbReference type="SAM" id="Phobius"/>
    </source>
</evidence>
<evidence type="ECO:0000313" key="3">
    <source>
        <dbReference type="Proteomes" id="UP000298138"/>
    </source>
</evidence>
<reference evidence="2 3" key="1">
    <citation type="submission" date="2019-04" db="EMBL/GenBank/DDBJ databases">
        <title>Comparative genomics and transcriptomics to analyze fruiting body development in filamentous ascomycetes.</title>
        <authorList>
            <consortium name="DOE Joint Genome Institute"/>
            <person name="Lutkenhaus R."/>
            <person name="Traeger S."/>
            <person name="Breuer J."/>
            <person name="Kuo A."/>
            <person name="Lipzen A."/>
            <person name="Pangilinan J."/>
            <person name="Dilworth D."/>
            <person name="Sandor L."/>
            <person name="Poggeler S."/>
            <person name="Barry K."/>
            <person name="Grigoriev I.V."/>
            <person name="Nowrousian M."/>
        </authorList>
    </citation>
    <scope>NUCLEOTIDE SEQUENCE [LARGE SCALE GENOMIC DNA]</scope>
    <source>
        <strain evidence="2 3">CBS 389.68</strain>
    </source>
</reference>